<feature type="region of interest" description="Disordered" evidence="1">
    <location>
        <begin position="1057"/>
        <end position="1554"/>
    </location>
</feature>
<feature type="compositionally biased region" description="Polar residues" evidence="1">
    <location>
        <begin position="105"/>
        <end position="120"/>
    </location>
</feature>
<gene>
    <name evidence="2" type="ORF">L202_00421</name>
</gene>
<feature type="compositionally biased region" description="Basic and acidic residues" evidence="1">
    <location>
        <begin position="483"/>
        <end position="497"/>
    </location>
</feature>
<feature type="compositionally biased region" description="Polar residues" evidence="1">
    <location>
        <begin position="1262"/>
        <end position="1276"/>
    </location>
</feature>
<protein>
    <submittedName>
        <fullName evidence="2">Uncharacterized protein</fullName>
    </submittedName>
</protein>
<feature type="compositionally biased region" description="Low complexity" evidence="1">
    <location>
        <begin position="1116"/>
        <end position="1136"/>
    </location>
</feature>
<comment type="caution">
    <text evidence="2">The sequence shown here is derived from an EMBL/GenBank/DDBJ whole genome shotgun (WGS) entry which is preliminary data.</text>
</comment>
<feature type="compositionally biased region" description="Low complexity" evidence="1">
    <location>
        <begin position="736"/>
        <end position="746"/>
    </location>
</feature>
<evidence type="ECO:0000313" key="3">
    <source>
        <dbReference type="Proteomes" id="UP000094065"/>
    </source>
</evidence>
<feature type="compositionally biased region" description="Low complexity" evidence="1">
    <location>
        <begin position="15"/>
        <end position="24"/>
    </location>
</feature>
<feature type="compositionally biased region" description="Polar residues" evidence="1">
    <location>
        <begin position="1235"/>
        <end position="1247"/>
    </location>
</feature>
<feature type="compositionally biased region" description="Basic and acidic residues" evidence="1">
    <location>
        <begin position="316"/>
        <end position="327"/>
    </location>
</feature>
<feature type="compositionally biased region" description="Low complexity" evidence="1">
    <location>
        <begin position="505"/>
        <end position="541"/>
    </location>
</feature>
<evidence type="ECO:0000256" key="1">
    <source>
        <dbReference type="SAM" id="MobiDB-lite"/>
    </source>
</evidence>
<accession>A0A1E3I9M6</accession>
<feature type="compositionally biased region" description="Low complexity" evidence="1">
    <location>
        <begin position="426"/>
        <end position="439"/>
    </location>
</feature>
<organism evidence="2 3">
    <name type="scientific">Cryptococcus amylolentus CBS 6039</name>
    <dbReference type="NCBI Taxonomy" id="1295533"/>
    <lineage>
        <taxon>Eukaryota</taxon>
        <taxon>Fungi</taxon>
        <taxon>Dikarya</taxon>
        <taxon>Basidiomycota</taxon>
        <taxon>Agaricomycotina</taxon>
        <taxon>Tremellomycetes</taxon>
        <taxon>Tremellales</taxon>
        <taxon>Cryptococcaceae</taxon>
        <taxon>Cryptococcus</taxon>
    </lineage>
</organism>
<feature type="compositionally biased region" description="Polar residues" evidence="1">
    <location>
        <begin position="271"/>
        <end position="294"/>
    </location>
</feature>
<feature type="compositionally biased region" description="Basic and acidic residues" evidence="1">
    <location>
        <begin position="562"/>
        <end position="579"/>
    </location>
</feature>
<evidence type="ECO:0000313" key="2">
    <source>
        <dbReference type="EMBL" id="ODN84481.1"/>
    </source>
</evidence>
<feature type="compositionally biased region" description="Low complexity" evidence="1">
    <location>
        <begin position="367"/>
        <end position="386"/>
    </location>
</feature>
<sequence>MAKRKRDSLPPTASPAPTASPSAAPDEDEGKAHVVVQLADGSKAWRGKLKPKRTFDQWVPKIVERLGVSASPELRVLHVRDGGKEVEILDDFDFSALKSRAASATTPLTVKIYTPSTSNKKAALPQTPTPAAASKTPNNTPATVQKSKKKGKGEVSTAPAPPSTPATSKKNREKAKAIPQPDLPPVIQTDRPSQPSPAPPIAPATKTKKRKRDSTSLNVEEAPASSTPGPSQHAQGSKKSPSPTQPKKKQRKRASQVSSPPASPAQKAPTFSLNAPSPATATGNPFQFSFSPANYNKYKPAKPSPLGRMDNPMESEGEKETEKDGKQKARKPRKRKEKAAAASEASSVAKAPEVPIPAPISTPAKESSVSAPAPSTPATSDNTTPSKTRKPRAKATPKPTTPGVSSEIMRKHREMLAAEAAATGISAPEASSTSASAPAPSQPSTPTPKSASKASKGKAPAKPKPGPRASLAAEIAAQILRETQAKEAAAKAAKEKELEEEAEGDAMAVDAPAAVSSPNAASSSSNTSSLPEPSTPASGSGKKTKSKKVASRASTSTNNTPNHEDVEKEAGDASEHEEPQGAVATAERQPDVEVERAPDVSNEVQANGDFETREEEIIQEPVAEPTQVSLPPPKQPECIICQGLSHPQVECEVVKAGIPRLRQVLAVRCTEENSEAAVKAIEMWIQRLGRVANAVTGASPKPSTPKRVDSRSTTAPAKNSTVTSHDAPTSNRKAVSESSASDVSKSPTPPPVPPTPLPELPPIYHKALSRKAGPGSAISVSDAVIETGSSASDTESESESDSGSSFGDEGSRSDGSTRSTRARSSSASSSSSSGSSRDSPSPPPPDLSSLDPGAALRHFLTAPLSQKQRRAARDSAAHMQAPGIDDEDEPQVASDVDSEEERRANGSFHRGKDDDEESLVDGYGLDEDEKEDESVVDEEEHRNSVPVVTPNEEPGQGDERAKSVEDIEESESFETPVAVATQVEDIEQESEPMDIDTVTQFPSQEVAIDGNIQTPPDSSQLLQTFESSRQSFSDLAALASPGAPPNELPGDIAIRDTIDEEDPSQRVARDEPSIEIHISSSNNGPMSPPASAPLPLEEDSLPATQMIPETQLEAVTPTARSLTTRRSTRQSSRQPSMELERSPDLRPAVTFQVSHVRNGGASSPPLDLPPSSYPLNSQPDIAPPTPSRRRLRSASRDPPPPEAAPAPRSRSTRSSSRQLEVPSTPQPPVRRSTRRTASQSNDVQASQPEPAPVPTRRSSRRQTTPLASSQVDQLDPSSPPANQAEVVEESPLFIAETQPNGSQGESQESQTQKDIGRFWKYGGSQESPLFMSQGSQYPQTQAYNIYPTLESSDTDSTPKAKNAVPESSPTDHIGDARRNGTLRMGSPIIEEEEEEEEEEGASHKDDDGRTPTGEDQSMEQESDASDDEVPINSIPIPRPASQPSQSLYPTLKPLPHPASQGSSFPTLSSLPRDVLRGFTSMFASPSKPQPESSNKGQSTMRDVAEQMQGVGGDDSESETSGDSSEEEQQPEKLRGRFAGTKAKKAKAKPVVQGW</sequence>
<feature type="compositionally biased region" description="Basic and acidic residues" evidence="1">
    <location>
        <begin position="588"/>
        <end position="598"/>
    </location>
</feature>
<feature type="compositionally biased region" description="Acidic residues" evidence="1">
    <location>
        <begin position="1389"/>
        <end position="1399"/>
    </location>
</feature>
<feature type="compositionally biased region" description="Low complexity" evidence="1">
    <location>
        <begin position="340"/>
        <end position="353"/>
    </location>
</feature>
<feature type="compositionally biased region" description="Low complexity" evidence="1">
    <location>
        <begin position="255"/>
        <end position="269"/>
    </location>
</feature>
<feature type="region of interest" description="Disordered" evidence="1">
    <location>
        <begin position="105"/>
        <end position="613"/>
    </location>
</feature>
<feature type="compositionally biased region" description="Acidic residues" evidence="1">
    <location>
        <begin position="914"/>
        <end position="938"/>
    </location>
</feature>
<feature type="compositionally biased region" description="Polar residues" evidence="1">
    <location>
        <begin position="711"/>
        <end position="732"/>
    </location>
</feature>
<feature type="compositionally biased region" description="Polar residues" evidence="1">
    <location>
        <begin position="1459"/>
        <end position="1469"/>
    </location>
</feature>
<feature type="compositionally biased region" description="Low complexity" evidence="1">
    <location>
        <begin position="801"/>
        <end position="839"/>
    </location>
</feature>
<feature type="compositionally biased region" description="Pro residues" evidence="1">
    <location>
        <begin position="747"/>
        <end position="761"/>
    </location>
</feature>
<feature type="compositionally biased region" description="Acidic residues" evidence="1">
    <location>
        <begin position="1416"/>
        <end position="1429"/>
    </location>
</feature>
<feature type="compositionally biased region" description="Polar residues" evidence="1">
    <location>
        <begin position="1324"/>
        <end position="1370"/>
    </location>
</feature>
<proteinExistence type="predicted"/>
<dbReference type="OrthoDB" id="2565095at2759"/>
<feature type="compositionally biased region" description="Polar residues" evidence="1">
    <location>
        <begin position="224"/>
        <end position="234"/>
    </location>
</feature>
<feature type="compositionally biased region" description="Low complexity" evidence="1">
    <location>
        <begin position="122"/>
        <end position="133"/>
    </location>
</feature>
<feature type="compositionally biased region" description="Acidic residues" evidence="1">
    <location>
        <begin position="1513"/>
        <end position="1528"/>
    </location>
</feature>
<feature type="compositionally biased region" description="Basic and acidic residues" evidence="1">
    <location>
        <begin position="1057"/>
        <end position="1074"/>
    </location>
</feature>
<dbReference type="GeneID" id="30151730"/>
<feature type="region of interest" description="Disordered" evidence="1">
    <location>
        <begin position="695"/>
        <end position="975"/>
    </location>
</feature>
<feature type="compositionally biased region" description="Basic residues" evidence="1">
    <location>
        <begin position="328"/>
        <end position="337"/>
    </location>
</feature>
<dbReference type="Proteomes" id="UP000094065">
    <property type="component" value="Unassembled WGS sequence"/>
</dbReference>
<reference evidence="2 3" key="1">
    <citation type="submission" date="2016-06" db="EMBL/GenBank/DDBJ databases">
        <title>Evolution of pathogenesis and genome organization in the Tremellales.</title>
        <authorList>
            <person name="Cuomo C."/>
            <person name="Litvintseva A."/>
            <person name="Heitman J."/>
            <person name="Chen Y."/>
            <person name="Sun S."/>
            <person name="Springer D."/>
            <person name="Dromer F."/>
            <person name="Young S."/>
            <person name="Zeng Q."/>
            <person name="Chapman S."/>
            <person name="Gujja S."/>
            <person name="Saif S."/>
            <person name="Birren B."/>
        </authorList>
    </citation>
    <scope>NUCLEOTIDE SEQUENCE [LARGE SCALE GENOMIC DNA]</scope>
    <source>
        <strain evidence="2 3">CBS 6039</strain>
    </source>
</reference>
<keyword evidence="3" id="KW-1185">Reference proteome</keyword>
<feature type="compositionally biased region" description="Polar residues" evidence="1">
    <location>
        <begin position="1489"/>
        <end position="1500"/>
    </location>
</feature>
<dbReference type="RefSeq" id="XP_018998284.1">
    <property type="nucleotide sequence ID" value="XM_019133579.1"/>
</dbReference>
<feature type="region of interest" description="Disordered" evidence="1">
    <location>
        <begin position="1"/>
        <end position="32"/>
    </location>
</feature>
<feature type="compositionally biased region" description="Low complexity" evidence="1">
    <location>
        <begin position="1301"/>
        <end position="1310"/>
    </location>
</feature>
<name>A0A1E3I9M6_9TREE</name>
<feature type="compositionally biased region" description="Basic and acidic residues" evidence="1">
    <location>
        <begin position="1400"/>
        <end position="1409"/>
    </location>
</feature>
<dbReference type="EMBL" id="AWGJ01000001">
    <property type="protein sequence ID" value="ODN84481.1"/>
    <property type="molecule type" value="Genomic_DNA"/>
</dbReference>
<feature type="compositionally biased region" description="Low complexity" evidence="1">
    <location>
        <begin position="1205"/>
        <end position="1217"/>
    </location>
</feature>
<dbReference type="STRING" id="1295533.A0A1E3I9M6"/>
<feature type="compositionally biased region" description="Polar residues" evidence="1">
    <location>
        <begin position="135"/>
        <end position="145"/>
    </location>
</feature>